<evidence type="ECO:0000259" key="2">
    <source>
        <dbReference type="Pfam" id="PF13193"/>
    </source>
</evidence>
<dbReference type="Pfam" id="PF00501">
    <property type="entry name" value="AMP-binding"/>
    <property type="match status" value="1"/>
</dbReference>
<dbReference type="Pfam" id="PF13193">
    <property type="entry name" value="AMP-binding_C"/>
    <property type="match status" value="1"/>
</dbReference>
<evidence type="ECO:0000313" key="3">
    <source>
        <dbReference type="EMBL" id="TDV49534.1"/>
    </source>
</evidence>
<feature type="domain" description="AMP-binding enzyme C-terminal" evidence="2">
    <location>
        <begin position="415"/>
        <end position="492"/>
    </location>
</feature>
<dbReference type="InterPro" id="IPR020845">
    <property type="entry name" value="AMP-binding_CS"/>
</dbReference>
<comment type="caution">
    <text evidence="3">The sequence shown here is derived from an EMBL/GenBank/DDBJ whole genome shotgun (WGS) entry which is preliminary data.</text>
</comment>
<organism evidence="3 4">
    <name type="scientific">Pseudomonas helmanticensis</name>
    <dbReference type="NCBI Taxonomy" id="1471381"/>
    <lineage>
        <taxon>Bacteria</taxon>
        <taxon>Pseudomonadati</taxon>
        <taxon>Pseudomonadota</taxon>
        <taxon>Gammaproteobacteria</taxon>
        <taxon>Pseudomonadales</taxon>
        <taxon>Pseudomonadaceae</taxon>
        <taxon>Pseudomonas</taxon>
    </lineage>
</organism>
<dbReference type="InterPro" id="IPR045851">
    <property type="entry name" value="AMP-bd_C_sf"/>
</dbReference>
<dbReference type="InterPro" id="IPR000873">
    <property type="entry name" value="AMP-dep_synth/lig_dom"/>
</dbReference>
<name>A0A4R7VJC0_9PSED</name>
<dbReference type="InterPro" id="IPR042099">
    <property type="entry name" value="ANL_N_sf"/>
</dbReference>
<dbReference type="PANTHER" id="PTHR43767:SF1">
    <property type="entry name" value="NONRIBOSOMAL PEPTIDE SYNTHASE PES1 (EUROFUNG)-RELATED"/>
    <property type="match status" value="1"/>
</dbReference>
<protein>
    <submittedName>
        <fullName evidence="3">Fatty-acyl-CoA synthase</fullName>
    </submittedName>
</protein>
<dbReference type="InterPro" id="IPR050237">
    <property type="entry name" value="ATP-dep_AMP-bd_enzyme"/>
</dbReference>
<dbReference type="RefSeq" id="WP_134175451.1">
    <property type="nucleotide sequence ID" value="NZ_SOCQ01000004.1"/>
</dbReference>
<dbReference type="PROSITE" id="PS00455">
    <property type="entry name" value="AMP_BINDING"/>
    <property type="match status" value="1"/>
</dbReference>
<dbReference type="GO" id="GO:0016878">
    <property type="term" value="F:acid-thiol ligase activity"/>
    <property type="evidence" value="ECO:0007669"/>
    <property type="project" value="UniProtKB-ARBA"/>
</dbReference>
<sequence>MSSRMLLGGHITHNAKRFPDKVALIDNGGRTTYAEFEAGANQIGHALIAAGVGHGDKVAFLACSSRHWVEAFYGVVKIGAVAVPLNYRETPEQISMMLEDCGAKVLFVSSHHVEAFGALFEGVGFPVVMLESLHSFKAANSGLVHSDDALSEHDPAVILYTGGTTGRSKGVLLTHSNLFWNSLNEIIDTDMCEGDNTLIATPLHHSAALNCWLLPHLYLGATATLLEKYATEDVLRVIAKERVTNTFMPPSLAREFVLHPLAKELDVSSMTRWYVGSGILTANDRNTMKACIPGVKIFYQYGLTEAGPIATVLKEEDYERARDSIGRAFQNIEVAIMDDEGNMALAGEIGEIVLRGPTIMLGYHNRPDATSDAIDEKGWLHTGDLAHMDSNGFVYFYDRLKDMIKTGGLNVYSQEVEAVLSKHEHVREVAVIGLSNERWGEEVTAIVVLHDGVDSSSEVLVSHAREHLASYQLPKRVEFIAYEEMPFNHNGKILKRELRKRFEPQN</sequence>
<dbReference type="Gene3D" id="3.30.300.30">
    <property type="match status" value="1"/>
</dbReference>
<dbReference type="Gene3D" id="3.40.50.12780">
    <property type="entry name" value="N-terminal domain of ligase-like"/>
    <property type="match status" value="1"/>
</dbReference>
<evidence type="ECO:0000259" key="1">
    <source>
        <dbReference type="Pfam" id="PF00501"/>
    </source>
</evidence>
<dbReference type="InterPro" id="IPR025110">
    <property type="entry name" value="AMP-bd_C"/>
</dbReference>
<gene>
    <name evidence="3" type="ORF">EDF87_104180</name>
</gene>
<evidence type="ECO:0000313" key="4">
    <source>
        <dbReference type="Proteomes" id="UP000295804"/>
    </source>
</evidence>
<accession>A0A4R7VJC0</accession>
<feature type="domain" description="AMP-dependent synthetase/ligase" evidence="1">
    <location>
        <begin position="12"/>
        <end position="364"/>
    </location>
</feature>
<dbReference type="EMBL" id="SOCQ01000004">
    <property type="protein sequence ID" value="TDV49534.1"/>
    <property type="molecule type" value="Genomic_DNA"/>
</dbReference>
<dbReference type="AlphaFoldDB" id="A0A4R7VJC0"/>
<reference evidence="3 4" key="1">
    <citation type="submission" date="2019-03" db="EMBL/GenBank/DDBJ databases">
        <title>Genomic analyses of the natural microbiome of Caenorhabditis elegans.</title>
        <authorList>
            <person name="Samuel B."/>
        </authorList>
    </citation>
    <scope>NUCLEOTIDE SEQUENCE [LARGE SCALE GENOMIC DNA]</scope>
    <source>
        <strain evidence="3 4">BIGb0525</strain>
    </source>
</reference>
<dbReference type="SUPFAM" id="SSF56801">
    <property type="entry name" value="Acetyl-CoA synthetase-like"/>
    <property type="match status" value="1"/>
</dbReference>
<dbReference type="Proteomes" id="UP000295804">
    <property type="component" value="Unassembled WGS sequence"/>
</dbReference>
<proteinExistence type="predicted"/>
<dbReference type="PANTHER" id="PTHR43767">
    <property type="entry name" value="LONG-CHAIN-FATTY-ACID--COA LIGASE"/>
    <property type="match status" value="1"/>
</dbReference>